<dbReference type="EMBL" id="JAATIP010000053">
    <property type="protein sequence ID" value="KAF4383032.1"/>
    <property type="molecule type" value="Genomic_DNA"/>
</dbReference>
<keyword evidence="1" id="KW-0732">Signal</keyword>
<evidence type="ECO:0000313" key="2">
    <source>
        <dbReference type="EMBL" id="KAF4378121.1"/>
    </source>
</evidence>
<comment type="caution">
    <text evidence="2">The sequence shown here is derived from an EMBL/GenBank/DDBJ whole genome shotgun (WGS) entry which is preliminary data.</text>
</comment>
<proteinExistence type="predicted"/>
<dbReference type="Proteomes" id="UP000583929">
    <property type="component" value="Unassembled WGS sequence"/>
</dbReference>
<reference evidence="4 5" key="1">
    <citation type="journal article" date="2020" name="bioRxiv">
        <title>Sequence and annotation of 42 cannabis genomes reveals extensive copy number variation in cannabinoid synthesis and pathogen resistance genes.</title>
        <authorList>
            <person name="Mckernan K.J."/>
            <person name="Helbert Y."/>
            <person name="Kane L.T."/>
            <person name="Ebling H."/>
            <person name="Zhang L."/>
            <person name="Liu B."/>
            <person name="Eaton Z."/>
            <person name="Mclaughlin S."/>
            <person name="Kingan S."/>
            <person name="Baybayan P."/>
            <person name="Concepcion G."/>
            <person name="Jordan M."/>
            <person name="Riva A."/>
            <person name="Barbazuk W."/>
            <person name="Harkins T."/>
        </authorList>
    </citation>
    <scope>NUCLEOTIDE SEQUENCE [LARGE SCALE GENOMIC DNA]</scope>
    <source>
        <strain evidence="4 5">cv. Jamaican Lion 4</strain>
        <strain evidence="2">Father</strain>
        <strain evidence="3">Mother</strain>
        <tissue evidence="2">Leaf</tissue>
    </source>
</reference>
<dbReference type="AlphaFoldDB" id="A0A7J6G557"/>
<feature type="signal peptide" evidence="1">
    <location>
        <begin position="1"/>
        <end position="27"/>
    </location>
</feature>
<dbReference type="Proteomes" id="UP000525078">
    <property type="component" value="Unassembled WGS sequence"/>
</dbReference>
<gene>
    <name evidence="3" type="ORF">F8388_009063</name>
    <name evidence="2" type="ORF">G4B88_022944</name>
</gene>
<sequence>MVSSKGITLMGFLCIALLLASAGPAEAINLPVICLGPCSNSCNSDCISKGYSKGGACLGQRVSDMSCCCNNN</sequence>
<organism evidence="2 5">
    <name type="scientific">Cannabis sativa</name>
    <name type="common">Hemp</name>
    <name type="synonym">Marijuana</name>
    <dbReference type="NCBI Taxonomy" id="3483"/>
    <lineage>
        <taxon>Eukaryota</taxon>
        <taxon>Viridiplantae</taxon>
        <taxon>Streptophyta</taxon>
        <taxon>Embryophyta</taxon>
        <taxon>Tracheophyta</taxon>
        <taxon>Spermatophyta</taxon>
        <taxon>Magnoliopsida</taxon>
        <taxon>eudicotyledons</taxon>
        <taxon>Gunneridae</taxon>
        <taxon>Pentapetalae</taxon>
        <taxon>rosids</taxon>
        <taxon>fabids</taxon>
        <taxon>Rosales</taxon>
        <taxon>Cannabaceae</taxon>
        <taxon>Cannabis</taxon>
    </lineage>
</organism>
<name>A0A7J6G557_CANSA</name>
<evidence type="ECO:0000313" key="5">
    <source>
        <dbReference type="Proteomes" id="UP000583929"/>
    </source>
</evidence>
<evidence type="ECO:0000256" key="1">
    <source>
        <dbReference type="SAM" id="SignalP"/>
    </source>
</evidence>
<evidence type="ECO:0000313" key="4">
    <source>
        <dbReference type="Proteomes" id="UP000525078"/>
    </source>
</evidence>
<feature type="chain" id="PRO_5036205113" evidence="1">
    <location>
        <begin position="28"/>
        <end position="72"/>
    </location>
</feature>
<evidence type="ECO:0000313" key="3">
    <source>
        <dbReference type="EMBL" id="KAF4383032.1"/>
    </source>
</evidence>
<dbReference type="EMBL" id="JAATIQ010000139">
    <property type="protein sequence ID" value="KAF4378121.1"/>
    <property type="molecule type" value="Genomic_DNA"/>
</dbReference>
<protein>
    <submittedName>
        <fullName evidence="2">Uncharacterized protein</fullName>
    </submittedName>
</protein>
<keyword evidence="5" id="KW-1185">Reference proteome</keyword>
<accession>A0A7J6G557</accession>